<dbReference type="Proteomes" id="UP000092713">
    <property type="component" value="Unassembled WGS sequence"/>
</dbReference>
<gene>
    <name evidence="1" type="ORF">ASR47_101456</name>
</gene>
<sequence length="168" mass="17697">MRRRSFFKLGLLGACTLAAGGAAYRLARGPAPLRRFELDGEARAALAAIVPAMLGSALPPGAVALARSIDGVRTAIHGLPLAQQGEVQDLFGLLALAPARWLVTGIDGGWIGADPRQVAAFLQGWRLHRFAILQTAYLALHDLILGAWYADSASWAAIGYPGPMAELS</sequence>
<comment type="caution">
    <text evidence="1">The sequence shown here is derived from an EMBL/GenBank/DDBJ whole genome shotgun (WGS) entry which is preliminary data.</text>
</comment>
<proteinExistence type="predicted"/>
<reference evidence="1 2" key="1">
    <citation type="submission" date="2016-04" db="EMBL/GenBank/DDBJ databases">
        <title>Draft genome sequence of Janthinobacterium psychrotolerans sp. nov., isolated from freshwater sediments in Denmark.</title>
        <authorList>
            <person name="Gong X."/>
            <person name="Skrivergaard S."/>
            <person name="Korsgaard B.S."/>
            <person name="Schreiber L."/>
            <person name="Marshall I.P."/>
            <person name="Finster K."/>
            <person name="Schramm A."/>
        </authorList>
    </citation>
    <scope>NUCLEOTIDE SEQUENCE [LARGE SCALE GENOMIC DNA]</scope>
    <source>
        <strain evidence="1 2">S3-2</strain>
    </source>
</reference>
<name>A0A1A7C2G4_9BURK</name>
<dbReference type="STRING" id="1747903.ASR47_101456"/>
<evidence type="ECO:0008006" key="3">
    <source>
        <dbReference type="Google" id="ProtNLM"/>
    </source>
</evidence>
<organism evidence="1 2">
    <name type="scientific">Janthinobacterium psychrotolerans</name>
    <dbReference type="NCBI Taxonomy" id="1747903"/>
    <lineage>
        <taxon>Bacteria</taxon>
        <taxon>Pseudomonadati</taxon>
        <taxon>Pseudomonadota</taxon>
        <taxon>Betaproteobacteria</taxon>
        <taxon>Burkholderiales</taxon>
        <taxon>Oxalobacteraceae</taxon>
        <taxon>Janthinobacterium</taxon>
    </lineage>
</organism>
<dbReference type="PATRIC" id="fig|1747903.4.peg.3767"/>
<dbReference type="AlphaFoldDB" id="A0A1A7C2G4"/>
<evidence type="ECO:0000313" key="2">
    <source>
        <dbReference type="Proteomes" id="UP000092713"/>
    </source>
</evidence>
<dbReference type="EMBL" id="LOCQ01000049">
    <property type="protein sequence ID" value="OBV40141.1"/>
    <property type="molecule type" value="Genomic_DNA"/>
</dbReference>
<dbReference type="OrthoDB" id="329761at2"/>
<protein>
    <recommendedName>
        <fullName evidence="3">Twin-arginine translocation pathway signal protein</fullName>
    </recommendedName>
</protein>
<evidence type="ECO:0000313" key="1">
    <source>
        <dbReference type="EMBL" id="OBV40141.1"/>
    </source>
</evidence>
<accession>A0A1A7C2G4</accession>
<dbReference type="RefSeq" id="WP_065307193.1">
    <property type="nucleotide sequence ID" value="NZ_LOCQ01000049.1"/>
</dbReference>
<keyword evidence="2" id="KW-1185">Reference proteome</keyword>